<evidence type="ECO:0000256" key="1">
    <source>
        <dbReference type="ARBA" id="ARBA00004651"/>
    </source>
</evidence>
<feature type="transmembrane region" description="Helical" evidence="6">
    <location>
        <begin position="46"/>
        <end position="69"/>
    </location>
</feature>
<dbReference type="RefSeq" id="WP_342758663.1">
    <property type="nucleotide sequence ID" value="NZ_CP146256.1"/>
</dbReference>
<keyword evidence="5 6" id="KW-0472">Membrane</keyword>
<feature type="transmembrane region" description="Helical" evidence="6">
    <location>
        <begin position="90"/>
        <end position="111"/>
    </location>
</feature>
<feature type="transmembrane region" description="Helical" evidence="6">
    <location>
        <begin position="340"/>
        <end position="358"/>
    </location>
</feature>
<dbReference type="InterPro" id="IPR050833">
    <property type="entry name" value="Poly_Biosynth_Transport"/>
</dbReference>
<sequence length="515" mass="58763">MRIKNTLVNLVYIWGSALLLLGLNLLTRRIFLDVLVVDYLGYDGLFSSIFSFLTLSEMGIAGIITYHMYSEIATNNTQQIRKLLYIYKMVYKIVGGFVLVAGIVACFFLPYILKEQMAGEDRLFIYTIYFLQLFATICTYFLAYRRILFVTHQKIYFCTMVDTVMSIAATLLKIFVLLKFQSYIGYLLVSIANNVISNLIIAWWSRKKYPEIARVKITKADIKELDLWHDVKNMMATKVAITIYGSSSDIIITAMLGVRMDGLVSNYGLISAKIQEFILSIFKALQASIGNLVYDDEEKKGIKFFKALDLVGFYMGLTAATGIVIVGQDFILWWLKKTEFQLPVSFLIVLSVNIFIAICNNPMNYFRNTFGHFGGDRNYMIAAAIVNIIISLMLTPLVGVTGVMIGTVVGHLLIYLGRTVVVYKYYIKEKPYGYYLKFLLRLIFLGVTVAIAGEISSLFYLEFLLGDILVKGIISVIISSLVFFVFNFRSEEFRTLMLYAKTIVEMILKKRRSRQ</sequence>
<comment type="subcellular location">
    <subcellularLocation>
        <location evidence="1">Cell membrane</location>
        <topology evidence="1">Multi-pass membrane protein</topology>
    </subcellularLocation>
</comment>
<keyword evidence="4 6" id="KW-1133">Transmembrane helix</keyword>
<protein>
    <submittedName>
        <fullName evidence="7">Polysaccharide biosynthesis C-terminal domain-containing protein</fullName>
    </submittedName>
</protein>
<dbReference type="Proteomes" id="UP001451571">
    <property type="component" value="Chromosome"/>
</dbReference>
<evidence type="ECO:0000313" key="7">
    <source>
        <dbReference type="EMBL" id="XAH75100.1"/>
    </source>
</evidence>
<feature type="transmembrane region" description="Helical" evidence="6">
    <location>
        <begin position="404"/>
        <end position="426"/>
    </location>
</feature>
<feature type="transmembrane region" description="Helical" evidence="6">
    <location>
        <begin position="468"/>
        <end position="488"/>
    </location>
</feature>
<reference evidence="7 8" key="1">
    <citation type="submission" date="2024-02" db="EMBL/GenBank/DDBJ databases">
        <title>Bacterial strain from lacustrine sediment.</title>
        <authorList>
            <person name="Petit C."/>
            <person name="Fadhlaoui K."/>
        </authorList>
    </citation>
    <scope>NUCLEOTIDE SEQUENCE [LARGE SCALE GENOMIC DNA]</scope>
    <source>
        <strain evidence="7 8">IPX-CK</strain>
    </source>
</reference>
<organism evidence="7 8">
    <name type="scientific">Kineothrix sedimenti</name>
    <dbReference type="NCBI Taxonomy" id="3123317"/>
    <lineage>
        <taxon>Bacteria</taxon>
        <taxon>Bacillati</taxon>
        <taxon>Bacillota</taxon>
        <taxon>Clostridia</taxon>
        <taxon>Lachnospirales</taxon>
        <taxon>Lachnospiraceae</taxon>
        <taxon>Kineothrix</taxon>
    </lineage>
</organism>
<evidence type="ECO:0000256" key="3">
    <source>
        <dbReference type="ARBA" id="ARBA00022692"/>
    </source>
</evidence>
<feature type="transmembrane region" description="Helical" evidence="6">
    <location>
        <begin position="123"/>
        <end position="143"/>
    </location>
</feature>
<keyword evidence="2" id="KW-1003">Cell membrane</keyword>
<keyword evidence="3 6" id="KW-0812">Transmembrane</keyword>
<feature type="transmembrane region" description="Helical" evidence="6">
    <location>
        <begin position="438"/>
        <end position="462"/>
    </location>
</feature>
<evidence type="ECO:0000313" key="8">
    <source>
        <dbReference type="Proteomes" id="UP001451571"/>
    </source>
</evidence>
<evidence type="ECO:0000256" key="2">
    <source>
        <dbReference type="ARBA" id="ARBA00022475"/>
    </source>
</evidence>
<feature type="transmembrane region" description="Helical" evidence="6">
    <location>
        <begin position="183"/>
        <end position="204"/>
    </location>
</feature>
<dbReference type="PANTHER" id="PTHR30250:SF11">
    <property type="entry name" value="O-ANTIGEN TRANSPORTER-RELATED"/>
    <property type="match status" value="1"/>
</dbReference>
<feature type="transmembrane region" description="Helical" evidence="6">
    <location>
        <begin position="7"/>
        <end position="26"/>
    </location>
</feature>
<keyword evidence="8" id="KW-1185">Reference proteome</keyword>
<dbReference type="EMBL" id="CP146256">
    <property type="protein sequence ID" value="XAH75100.1"/>
    <property type="molecule type" value="Genomic_DNA"/>
</dbReference>
<proteinExistence type="predicted"/>
<accession>A0ABZ3EZ39</accession>
<feature type="transmembrane region" description="Helical" evidence="6">
    <location>
        <begin position="310"/>
        <end position="334"/>
    </location>
</feature>
<evidence type="ECO:0000256" key="4">
    <source>
        <dbReference type="ARBA" id="ARBA00022989"/>
    </source>
</evidence>
<evidence type="ECO:0000256" key="5">
    <source>
        <dbReference type="ARBA" id="ARBA00023136"/>
    </source>
</evidence>
<name>A0ABZ3EZ39_9FIRM</name>
<dbReference type="PANTHER" id="PTHR30250">
    <property type="entry name" value="PST FAMILY PREDICTED COLANIC ACID TRANSPORTER"/>
    <property type="match status" value="1"/>
</dbReference>
<feature type="transmembrane region" description="Helical" evidence="6">
    <location>
        <begin position="379"/>
        <end position="398"/>
    </location>
</feature>
<feature type="transmembrane region" description="Helical" evidence="6">
    <location>
        <begin position="155"/>
        <end position="177"/>
    </location>
</feature>
<evidence type="ECO:0000256" key="6">
    <source>
        <dbReference type="SAM" id="Phobius"/>
    </source>
</evidence>
<gene>
    <name evidence="7" type="ORF">V6984_04815</name>
</gene>